<evidence type="ECO:0000313" key="3">
    <source>
        <dbReference type="EMBL" id="KAG9443043.1"/>
    </source>
</evidence>
<gene>
    <name evidence="3" type="ORF">H6P81_018897</name>
</gene>
<feature type="compositionally biased region" description="Basic and acidic residues" evidence="2">
    <location>
        <begin position="131"/>
        <end position="143"/>
    </location>
</feature>
<proteinExistence type="predicted"/>
<protein>
    <submittedName>
        <fullName evidence="3">Uncharacterized protein</fullName>
    </submittedName>
</protein>
<comment type="caution">
    <text evidence="3">The sequence shown here is derived from an EMBL/GenBank/DDBJ whole genome shotgun (WGS) entry which is preliminary data.</text>
</comment>
<name>A0AAV7E6S0_ARIFI</name>
<evidence type="ECO:0000256" key="2">
    <source>
        <dbReference type="SAM" id="MobiDB-lite"/>
    </source>
</evidence>
<dbReference type="PANTHER" id="PTHR35992:SF1">
    <property type="entry name" value="CYTOMATRIX PROTEIN-LIKE PROTEIN"/>
    <property type="match status" value="1"/>
</dbReference>
<evidence type="ECO:0000313" key="4">
    <source>
        <dbReference type="Proteomes" id="UP000825729"/>
    </source>
</evidence>
<sequence>MEVDYHTWQKIYKSLLSILETQQSQLKTLDDERKALEEIITVQHNRWVSDLNLLNDRISELEEEACRERKLLEAKSDLMVAIKQKGASLYKLRSERSLCDLEDMKQVLEWFALNHSQQKSQLEKQTQGEVGPREVDAQDERDSKNLKEEIKRLKRTVDKLTSQKKSEVNALLNERNFVWNQLKKMESDYGNLLKTKSLELQQANEKNEKLLLDLKKTEMSEKEKDKVIDKLKTDLARLEKDEDNCIEEVSRQTKEMELLRRSKRSAVTPIVRCSRSGSRSGVKNETNRGKLVQCPSSRELSSLAASGSSNMVLKEKLRGAKRKSDTDPKLQVPRLFSSSFKLPKLKNPTPVG</sequence>
<dbReference type="Proteomes" id="UP000825729">
    <property type="component" value="Unassembled WGS sequence"/>
</dbReference>
<keyword evidence="4" id="KW-1185">Reference proteome</keyword>
<dbReference type="AlphaFoldDB" id="A0AAV7E6S0"/>
<feature type="compositionally biased region" description="Basic and acidic residues" evidence="2">
    <location>
        <begin position="313"/>
        <end position="328"/>
    </location>
</feature>
<feature type="region of interest" description="Disordered" evidence="2">
    <location>
        <begin position="312"/>
        <end position="352"/>
    </location>
</feature>
<feature type="region of interest" description="Disordered" evidence="2">
    <location>
        <begin position="121"/>
        <end position="143"/>
    </location>
</feature>
<evidence type="ECO:0000256" key="1">
    <source>
        <dbReference type="SAM" id="Coils"/>
    </source>
</evidence>
<dbReference type="EMBL" id="JAINDJ010000007">
    <property type="protein sequence ID" value="KAG9443043.1"/>
    <property type="molecule type" value="Genomic_DNA"/>
</dbReference>
<keyword evidence="1" id="KW-0175">Coiled coil</keyword>
<accession>A0AAV7E6S0</accession>
<feature type="coiled-coil region" evidence="1">
    <location>
        <begin position="19"/>
        <end position="64"/>
    </location>
</feature>
<dbReference type="PANTHER" id="PTHR35992">
    <property type="entry name" value="CYTOMATRIX PROTEIN-LIKE PROTEIN"/>
    <property type="match status" value="1"/>
</dbReference>
<reference evidence="3 4" key="1">
    <citation type="submission" date="2021-07" db="EMBL/GenBank/DDBJ databases">
        <title>The Aristolochia fimbriata genome: insights into angiosperm evolution, floral development and chemical biosynthesis.</title>
        <authorList>
            <person name="Jiao Y."/>
        </authorList>
    </citation>
    <scope>NUCLEOTIDE SEQUENCE [LARGE SCALE GENOMIC DNA]</scope>
    <source>
        <strain evidence="3">IBCAS-2021</strain>
        <tissue evidence="3">Leaf</tissue>
    </source>
</reference>
<organism evidence="3 4">
    <name type="scientific">Aristolochia fimbriata</name>
    <name type="common">White veined hardy Dutchman's pipe vine</name>
    <dbReference type="NCBI Taxonomy" id="158543"/>
    <lineage>
        <taxon>Eukaryota</taxon>
        <taxon>Viridiplantae</taxon>
        <taxon>Streptophyta</taxon>
        <taxon>Embryophyta</taxon>
        <taxon>Tracheophyta</taxon>
        <taxon>Spermatophyta</taxon>
        <taxon>Magnoliopsida</taxon>
        <taxon>Magnoliidae</taxon>
        <taxon>Piperales</taxon>
        <taxon>Aristolochiaceae</taxon>
        <taxon>Aristolochia</taxon>
    </lineage>
</organism>